<dbReference type="STRING" id="1121884.SAMN02745131_02242"/>
<evidence type="ECO:0000256" key="2">
    <source>
        <dbReference type="SAM" id="SignalP"/>
    </source>
</evidence>
<dbReference type="Proteomes" id="UP000184048">
    <property type="component" value="Unassembled WGS sequence"/>
</dbReference>
<dbReference type="Gene3D" id="3.40.50.1820">
    <property type="entry name" value="alpha/beta hydrolase"/>
    <property type="match status" value="1"/>
</dbReference>
<dbReference type="GO" id="GO:0004252">
    <property type="term" value="F:serine-type endopeptidase activity"/>
    <property type="evidence" value="ECO:0007669"/>
    <property type="project" value="TreeGrafter"/>
</dbReference>
<dbReference type="GO" id="GO:0006508">
    <property type="term" value="P:proteolysis"/>
    <property type="evidence" value="ECO:0007669"/>
    <property type="project" value="InterPro"/>
</dbReference>
<dbReference type="InterPro" id="IPR001375">
    <property type="entry name" value="Peptidase_S9_cat"/>
</dbReference>
<dbReference type="PANTHER" id="PTHR42776:SF27">
    <property type="entry name" value="DIPEPTIDYL PEPTIDASE FAMILY MEMBER 6"/>
    <property type="match status" value="1"/>
</dbReference>
<dbReference type="SUPFAM" id="SSF82171">
    <property type="entry name" value="DPP6 N-terminal domain-like"/>
    <property type="match status" value="1"/>
</dbReference>
<dbReference type="InterPro" id="IPR029058">
    <property type="entry name" value="AB_hydrolase_fold"/>
</dbReference>
<feature type="domain" description="Peptidase S9 prolyl oligopeptidase catalytic" evidence="3">
    <location>
        <begin position="766"/>
        <end position="946"/>
    </location>
</feature>
<keyword evidence="1" id="KW-0378">Hydrolase</keyword>
<dbReference type="AlphaFoldDB" id="A0A1M5ADW9"/>
<proteinExistence type="predicted"/>
<evidence type="ECO:0000313" key="4">
    <source>
        <dbReference type="EMBL" id="SHF28276.1"/>
    </source>
</evidence>
<accession>A0A1M5ADW9</accession>
<keyword evidence="2" id="KW-0732">Signal</keyword>
<dbReference type="SUPFAM" id="SSF53474">
    <property type="entry name" value="alpha/beta-Hydrolases"/>
    <property type="match status" value="1"/>
</dbReference>
<evidence type="ECO:0000256" key="1">
    <source>
        <dbReference type="ARBA" id="ARBA00022801"/>
    </source>
</evidence>
<dbReference type="PANTHER" id="PTHR42776">
    <property type="entry name" value="SERINE PEPTIDASE S9 FAMILY MEMBER"/>
    <property type="match status" value="1"/>
</dbReference>
<evidence type="ECO:0000259" key="3">
    <source>
        <dbReference type="Pfam" id="PF00326"/>
    </source>
</evidence>
<protein>
    <submittedName>
        <fullName evidence="4">Prolyl oligopeptidase family protein</fullName>
    </submittedName>
</protein>
<evidence type="ECO:0000313" key="5">
    <source>
        <dbReference type="Proteomes" id="UP000184048"/>
    </source>
</evidence>
<dbReference type="Pfam" id="PF00326">
    <property type="entry name" value="Peptidase_S9"/>
    <property type="match status" value="1"/>
</dbReference>
<keyword evidence="5" id="KW-1185">Reference proteome</keyword>
<name>A0A1M5ADW9_9BACT</name>
<dbReference type="OrthoDB" id="9812921at2"/>
<gene>
    <name evidence="4" type="ORF">SAMN02745131_02242</name>
</gene>
<dbReference type="EMBL" id="FQUU01000008">
    <property type="protein sequence ID" value="SHF28276.1"/>
    <property type="molecule type" value="Genomic_DNA"/>
</dbReference>
<feature type="chain" id="PRO_5013381950" evidence="2">
    <location>
        <begin position="19"/>
        <end position="974"/>
    </location>
</feature>
<reference evidence="4 5" key="1">
    <citation type="submission" date="2016-11" db="EMBL/GenBank/DDBJ databases">
        <authorList>
            <person name="Jaros S."/>
            <person name="Januszkiewicz K."/>
            <person name="Wedrychowicz H."/>
        </authorList>
    </citation>
    <scope>NUCLEOTIDE SEQUENCE [LARGE SCALE GENOMIC DNA]</scope>
    <source>
        <strain evidence="4 5">DSM 18119</strain>
    </source>
</reference>
<feature type="signal peptide" evidence="2">
    <location>
        <begin position="1"/>
        <end position="18"/>
    </location>
</feature>
<sequence length="974" mass="109842">MKLPVFLCCILSSFYAFSQKPPLDHSVYDGWQSIGERMISNDGKWIVYSITPQEGDACLYILPSQDTSQKIVVPRGYGAVISEDNRFVVFKIKPAYKETREAKIKKKKADDMPKDSVGVLELGNKEIKKWARIRSFKTPQKAGGWIAIQKEKDPGKPGTAPTQKTVDSLKKTIDSLLLLVTEIKNIKAGTVDNIDAEEDPASVAGALEGTDLILYSPNNKKDKVFRNVSEYFFNAYGQKLLMRITKNSRDSASVNGVVVYDLLQGKPDTIIKGGNDFRNFALTEAGDKIAFVGERDTTTNALQKFYGVYLYQAGGDSANLLLDKNTPGMQLGMTVSENGQVSFSKTGKRLFFGTIPLPKPKDTSLVDIDLVKLDIWNYKDDYLQTQQLLRLPSDLKKSFLAVYDFSSQKIRQLANEGLPTIIPTNEGDGNMFVAITDTGRRVETQWLGNGKSDVYSMDVLTGHTTLVKKNHDGGIYPSSTGKYILLYDAKEKHYFSWNGKGLKNITSNIPVPLYNEENDVPDDPGPYGLMGWHKGDSAVYIYDRYDVWKVDPAGISQPVNLTASGRRLKNTYRYIRLDEDEKFFTSYQPVFFKVQNQVTKQTGYAYSTLDNKLNLHTLGFGEYNFNALTKAKNGQTILYTRENFIQSPNLFLINGNNEHSNLSLPLDIDNSIKITALNTQQANYNWGTTELYKWKAFDGKQGTGILYKPEDFDASKKYPVIFYFYEKLSDGLYNYSAPAPTPSRLNIPFFVSRGYLVLAPDIYYTKGHPGKDAYNYIVSAAKSLANRKWVDGKNMAIQGQSWGGYQVAYLITATNLFKAAWAGAPVVNMFSAYGGIRWESGNNRQSQYEKGQSRIGSTPWERPDLYMENSPFFHLKKVTTPLVIMANDADGAVPWYQGIEFFTAMRRLGKKVWLLNYNGEAHNLVERKNRKDIQVREQQYFDWLLKGQPAPKWITDGVPAVKKGKEWGLEYGVF</sequence>
<organism evidence="4 5">
    <name type="scientific">Flavisolibacter ginsengisoli DSM 18119</name>
    <dbReference type="NCBI Taxonomy" id="1121884"/>
    <lineage>
        <taxon>Bacteria</taxon>
        <taxon>Pseudomonadati</taxon>
        <taxon>Bacteroidota</taxon>
        <taxon>Chitinophagia</taxon>
        <taxon>Chitinophagales</taxon>
        <taxon>Chitinophagaceae</taxon>
        <taxon>Flavisolibacter</taxon>
    </lineage>
</organism>
<dbReference type="RefSeq" id="WP_072835418.1">
    <property type="nucleotide sequence ID" value="NZ_FQUU01000008.1"/>
</dbReference>